<dbReference type="InterPro" id="IPR003381">
    <property type="entry name" value="L4"/>
</dbReference>
<dbReference type="Proteomes" id="UP001327288">
    <property type="component" value="Segment"/>
</dbReference>
<evidence type="ECO:0000256" key="9">
    <source>
        <dbReference type="ARBA" id="ARBA00022995"/>
    </source>
</evidence>
<evidence type="ECO:0000256" key="10">
    <source>
        <dbReference type="ARBA" id="ARBA00023186"/>
    </source>
</evidence>
<evidence type="ECO:0000256" key="5">
    <source>
        <dbReference type="ARBA" id="ARBA00022586"/>
    </source>
</evidence>
<comment type="subunit">
    <text evidence="14">Monomer. Interacts with hexon protein; this interaction allows chaperoning and trimerization of hexon proteins. Interacts (via N-terminus) with host initiation factor EIF4G (via C-terminus). Interacts (via RRM domain) with viral mRNAs that contain the tripartite leader; this interaction allows ribosome shunting and expression of viral late mRNAs.</text>
</comment>
<comment type="function">
    <text evidence="14">Protein that inhibits host translation while promoting late viral translation by ribosome shunting. Blocks host cap-dependent translation by binding to eIF4G, displacing MKNK1 from cap initiation complexes and preventing EIF4E phosphorylation. Binds to the tripartite leader sequence of viral late mRNAs and recruits host eIF4G, PABPC1/poly-A binding protein and 40S ribosomes subunits on viral mRNAs, allowing ribosome shunting and efficient translation of late viral mRNAs even though conventional translation via ribosome scanning from the cap has been shut off in the host cell. During assembly, acts as a chaperone protein that helps hexon proteins assembly into trimers.</text>
</comment>
<evidence type="ECO:0000256" key="6">
    <source>
        <dbReference type="ARBA" id="ARBA00022809"/>
    </source>
</evidence>
<evidence type="ECO:0000256" key="4">
    <source>
        <dbReference type="ARBA" id="ARBA00022581"/>
    </source>
</evidence>
<comment type="miscellaneous">
    <text evidence="14">All late proteins expressed from the major late promoter are produced by alternative splicing and alternative polyadenylation of the same gene giving rise to non-overlapping ORFs. A leader sequence is present in the N-terminus of all these mRNAs and is recognized by the viral shutoff protein to provide expression although conventional translation via ribosome scanning from the cap has been shut off in the host cell.</text>
</comment>
<keyword evidence="6 14" id="KW-1193">Eukaryotic host translation shutoff by virus</keyword>
<keyword evidence="7 14" id="KW-0694">RNA-binding</keyword>
<dbReference type="HAMAP" id="MF_04060">
    <property type="entry name" value="ADV_SHUT"/>
    <property type="match status" value="1"/>
</dbReference>
<keyword evidence="3 14" id="KW-0597">Phosphoprotein</keyword>
<keyword evidence="4 14" id="KW-0945">Host-virus interaction</keyword>
<comment type="PTM">
    <text evidence="14">Might be cleaved by the viral protease.</text>
</comment>
<feature type="compositionally biased region" description="Acidic residues" evidence="15">
    <location>
        <begin position="126"/>
        <end position="144"/>
    </location>
</feature>
<keyword evidence="8 14" id="KW-0426">Late protein</keyword>
<evidence type="ECO:0000313" key="16">
    <source>
        <dbReference type="EMBL" id="WPS63622.1"/>
    </source>
</evidence>
<keyword evidence="1 14" id="KW-0813">Transport</keyword>
<name>A0ABZ0T2N8_9ADEN</name>
<evidence type="ECO:0000256" key="1">
    <source>
        <dbReference type="ARBA" id="ARBA00022448"/>
    </source>
</evidence>
<accession>A0ABZ0T2N8</accession>
<keyword evidence="13 14" id="KW-1075">Inhibition of eukaryotic host translation factors by virus</keyword>
<comment type="PTM">
    <text evidence="14">Methylated. Asymmetric dimethylation by host PRMT1 of the Arg/Gly-rich region may regulate shutoff protein binding to hexon and promote the capsid assembly in the nucleus.</text>
</comment>
<evidence type="ECO:0000256" key="14">
    <source>
        <dbReference type="HAMAP-Rule" id="MF_04060"/>
    </source>
</evidence>
<feature type="compositionally biased region" description="Basic and acidic residues" evidence="15">
    <location>
        <begin position="966"/>
        <end position="981"/>
    </location>
</feature>
<keyword evidence="2 14" id="KW-0488">Methylation</keyword>
<evidence type="ECO:0000256" key="3">
    <source>
        <dbReference type="ARBA" id="ARBA00022553"/>
    </source>
</evidence>
<feature type="region of interest" description="Disordered" evidence="15">
    <location>
        <begin position="838"/>
        <end position="869"/>
    </location>
</feature>
<dbReference type="EMBL" id="OR529407">
    <property type="protein sequence ID" value="WPS63622.1"/>
    <property type="molecule type" value="Genomic_DNA"/>
</dbReference>
<keyword evidence="12 14" id="KW-1262">Eukaryotic host gene expression shutoff by virus</keyword>
<sequence length="981" mass="109740">MVEDGQWTKFVITLTEHCLDRYNVELPVNFGMVGVEKACEILLELLGEQKAILSVYNVEESLAGEESSDTYSDDAESDDCDGLDGIAELPPDDEDGAAVTRREDLEREEEEDRVSLIVNDGRSEGENSDVEERGEETDMDVCDEVDGRGDVVATPGSSNPIPTLTVFTKSSPGLSTDTPLPSPSFDGQRSHSGTSSQSQDENLSASDLAGGDESGNRISKNGGRITPTNVAEEPETDSSTDHVDGRLCERTAVESARYREPNFKTHLRRQAMLLTGALKEAYSAGESLPATVDALQLQLERFIFNPRKETPAEHLEVRYNFYPPFMTPKAICNYHIFAVTAPIPKSCKANRGGTALLSKLRQCDQYPRLPKWRLGVKIDDGLGSEVSPVSELKDEIKLVPLVDDVSRLQWAKMRGEHVVFFSYPSLHMPPKISRMLMETLLQPFADENNRAEDVEPCVTDEELRHIIDPLGEMNAEDAMRAILKRRSMVTMAVRYCSQLELMERVFREPSSVKKCQEVLHHTFHHGYVQVIRETAKVNLSNYATFHGITYNNPLNNCVLTRLLEGVDKEDFVVDSVYLFLVLTWQTAMGMWQQAVADETIVAYSKAFSAAKRSLYAMTSVTDISKAIVDLLMDGDRLTVEMRKALPNFTTSSQISQFRHFLMERSNVPSVAAPFMPSDFVPIAYKQGQPLLWDQIYLLQMAYYLTNHGGYLWEPEVDTPQERYYCPCNLCSPHRMPQHNVALHNEMLAIGTFEIRTCENKSFKLTPELWTNAYLEKFCSADFHPFTVRHYKHCERAFSEPLTACVTQRPEILSLIRQIQQNREEFLLNKGKGIYKDPATGETISVCPQPPPRQAGSKEGKALPASGSDRYSGIEASIGAVGAIRASGRNNEPKHGSKDVGREDQSGRVAESDRGECFSSTVRRRERGRRRRRISRKSGHRNGERNGGGGILGRSPTPAEICAASEIDSRIESETGSRERSV</sequence>
<feature type="region of interest" description="Disordered" evidence="15">
    <location>
        <begin position="883"/>
        <end position="981"/>
    </location>
</feature>
<reference evidence="17" key="1">
    <citation type="submission" date="2024-05" db="EMBL/GenBank/DDBJ databases">
        <authorList>
            <person name="Karamendin K."/>
            <person name="Kydyrmanov A."/>
            <person name="Kasymbekov Y."/>
            <person name="Nuralibekov S."/>
            <person name="Sabyrzhan T."/>
            <person name="Khan Y."/>
        </authorList>
    </citation>
    <scope>NUCLEOTIDE SEQUENCE [LARGE SCALE GENOMIC DNA]</scope>
</reference>
<gene>
    <name evidence="14" type="primary">L4</name>
</gene>
<evidence type="ECO:0000256" key="8">
    <source>
        <dbReference type="ARBA" id="ARBA00022921"/>
    </source>
</evidence>
<proteinExistence type="evidence at transcript level"/>
<keyword evidence="10 14" id="KW-0143">Chaperone</keyword>
<feature type="region of interest" description="Disordered" evidence="15">
    <location>
        <begin position="64"/>
        <end position="247"/>
    </location>
</feature>
<keyword evidence="11 14" id="KW-1035">Host cytoplasm</keyword>
<evidence type="ECO:0000256" key="7">
    <source>
        <dbReference type="ARBA" id="ARBA00022884"/>
    </source>
</evidence>
<feature type="compositionally biased region" description="Acidic residues" evidence="15">
    <location>
        <begin position="64"/>
        <end position="82"/>
    </location>
</feature>
<evidence type="ECO:0000256" key="11">
    <source>
        <dbReference type="ARBA" id="ARBA00023200"/>
    </source>
</evidence>
<feature type="compositionally biased region" description="Basic and acidic residues" evidence="15">
    <location>
        <begin position="890"/>
        <end position="915"/>
    </location>
</feature>
<comment type="PTM">
    <text evidence="14">Phosphorylated. Tyrosine phosphorylation enhances preferential binding to tripartite leader mRNAs and allows ribosome shunting.</text>
</comment>
<comment type="induction">
    <text evidence="14">Expressed in the late phase of the viral replicative cycle.</text>
</comment>
<evidence type="ECO:0000256" key="15">
    <source>
        <dbReference type="SAM" id="MobiDB-lite"/>
    </source>
</evidence>
<feature type="compositionally biased region" description="Basic residues" evidence="15">
    <location>
        <begin position="921"/>
        <end position="939"/>
    </location>
</feature>
<keyword evidence="9 14" id="KW-1190">Host gene expression shutoff by virus</keyword>
<protein>
    <recommendedName>
        <fullName evidence="14">Shutoff protein</fullName>
    </recommendedName>
    <alternativeName>
        <fullName evidence="14">100 kDa protein</fullName>
        <shortName evidence="14">p100K</shortName>
    </alternativeName>
    <alternativeName>
        <fullName evidence="14">100K-chaperone protein</fullName>
    </alternativeName>
    <alternativeName>
        <fullName evidence="14">L4-100K</fullName>
    </alternativeName>
    <alternativeName>
        <fullName evidence="14">Shutoff protein 100K</fullName>
    </alternativeName>
</protein>
<comment type="similarity">
    <text evidence="14">Belongs to the adenoviridae shutoff protein family.</text>
</comment>
<evidence type="ECO:0000256" key="2">
    <source>
        <dbReference type="ARBA" id="ARBA00022481"/>
    </source>
</evidence>
<evidence type="ECO:0000256" key="13">
    <source>
        <dbReference type="ARBA" id="ARBA00023325"/>
    </source>
</evidence>
<keyword evidence="17" id="KW-1185">Reference proteome</keyword>
<feature type="compositionally biased region" description="Polar residues" evidence="15">
    <location>
        <begin position="155"/>
        <end position="205"/>
    </location>
</feature>
<keyword evidence="5 14" id="KW-1155">Translational shunt</keyword>
<organism evidence="16 17">
    <name type="scientific">Aviadenovirus sp</name>
    <dbReference type="NCBI Taxonomy" id="2217649"/>
    <lineage>
        <taxon>Viruses</taxon>
        <taxon>Varidnaviria</taxon>
        <taxon>Bamfordvirae</taxon>
        <taxon>Preplasmiviricota</taxon>
        <taxon>Polisuviricotina</taxon>
        <taxon>Pharingeaviricetes</taxon>
        <taxon>Rowavirales</taxon>
        <taxon>Adenoviridae</taxon>
        <taxon>Aviadenovirus</taxon>
    </lineage>
</organism>
<comment type="caution">
    <text evidence="14">Lacks conserved residue(s) required for the propagation of feature annotation.</text>
</comment>
<comment type="subcellular location">
    <subcellularLocation>
        <location evidence="14">Host cytoplasm</location>
    </subcellularLocation>
</comment>
<evidence type="ECO:0000256" key="12">
    <source>
        <dbReference type="ARBA" id="ARBA00023247"/>
    </source>
</evidence>
<evidence type="ECO:0000313" key="17">
    <source>
        <dbReference type="Proteomes" id="UP001327288"/>
    </source>
</evidence>
<feature type="region of interest" description="Binding to host EIF4G" evidence="14">
    <location>
        <begin position="436"/>
        <end position="501"/>
    </location>
</feature>
<dbReference type="Pfam" id="PF02438">
    <property type="entry name" value="Adeno_100"/>
    <property type="match status" value="1"/>
</dbReference>
<feature type="modified residue" description="Phosphotyrosine; by host" evidence="14">
    <location>
        <position position="834"/>
    </location>
</feature>